<dbReference type="InterPro" id="IPR009363">
    <property type="entry name" value="Phage_Mu_Gp16"/>
</dbReference>
<dbReference type="AlphaFoldDB" id="A0AAW8V571"/>
<name>A0AAW8V571_PASMD</name>
<accession>A0AAW8V571</accession>
<reference evidence="1" key="1">
    <citation type="submission" date="2022-07" db="EMBL/GenBank/DDBJ databases">
        <title>Sequence of Pasteurella multocoda 17BRD-035.</title>
        <authorList>
            <person name="Roy Chowdhury P."/>
            <person name="Alhamami T."/>
            <person name="Trott D.J."/>
            <person name="Djordvevic S.P."/>
        </authorList>
    </citation>
    <scope>NUCLEOTIDE SEQUENCE</scope>
    <source>
        <strain evidence="1">17BRD-035</strain>
    </source>
</reference>
<evidence type="ECO:0000313" key="1">
    <source>
        <dbReference type="EMBL" id="MDT3451688.1"/>
    </source>
</evidence>
<dbReference type="Proteomes" id="UP001182304">
    <property type="component" value="Unassembled WGS sequence"/>
</dbReference>
<gene>
    <name evidence="1" type="ORF">NQF69_02745</name>
</gene>
<dbReference type="Pfam" id="PF06252">
    <property type="entry name" value="GemA"/>
    <property type="match status" value="1"/>
</dbReference>
<proteinExistence type="predicted"/>
<organism evidence="1 2">
    <name type="scientific">Pasteurella multocida</name>
    <dbReference type="NCBI Taxonomy" id="747"/>
    <lineage>
        <taxon>Bacteria</taxon>
        <taxon>Pseudomonadati</taxon>
        <taxon>Pseudomonadota</taxon>
        <taxon>Gammaproteobacteria</taxon>
        <taxon>Pasteurellales</taxon>
        <taxon>Pasteurellaceae</taxon>
        <taxon>Pasteurella</taxon>
    </lineage>
</organism>
<dbReference type="EMBL" id="JANIEN010000002">
    <property type="protein sequence ID" value="MDT3451688.1"/>
    <property type="molecule type" value="Genomic_DNA"/>
</dbReference>
<comment type="caution">
    <text evidence="1">The sequence shown here is derived from an EMBL/GenBank/DDBJ whole genome shotgun (WGS) entry which is preliminary data.</text>
</comment>
<sequence length="168" mass="19221">MRYTKAKYIQLIHIAKHKLSIDESTYRSLLMNLTGKSTCKQMKVAELEKVLSSLETKGFQNNAAGFHKKTHTSNYHSPSSGKAVVKHDIALKIRAVWIEMSKQGFLRDGSEEALNQFVRNVINPILKPEKLMVLGVAALDYRQGTIVLERLKKWREREINKLRKGVSE</sequence>
<evidence type="ECO:0000313" key="2">
    <source>
        <dbReference type="Proteomes" id="UP001182304"/>
    </source>
</evidence>
<dbReference type="RefSeq" id="WP_016533304.1">
    <property type="nucleotide sequence ID" value="NZ_CP015569.1"/>
</dbReference>
<protein>
    <submittedName>
        <fullName evidence="1">Regulatory protein GemA</fullName>
    </submittedName>
</protein>